<organism evidence="1 2">
    <name type="scientific">Caballeronia hypogeia</name>
    <dbReference type="NCBI Taxonomy" id="1777140"/>
    <lineage>
        <taxon>Bacteria</taxon>
        <taxon>Pseudomonadati</taxon>
        <taxon>Pseudomonadota</taxon>
        <taxon>Betaproteobacteria</taxon>
        <taxon>Burkholderiales</taxon>
        <taxon>Burkholderiaceae</taxon>
        <taxon>Caballeronia</taxon>
    </lineage>
</organism>
<comment type="caution">
    <text evidence="1">The sequence shown here is derived from an EMBL/GenBank/DDBJ whole genome shotgun (WGS) entry which is preliminary data.</text>
</comment>
<evidence type="ECO:0008006" key="3">
    <source>
        <dbReference type="Google" id="ProtNLM"/>
    </source>
</evidence>
<accession>A0A157ZMP2</accession>
<evidence type="ECO:0000313" key="2">
    <source>
        <dbReference type="Proteomes" id="UP000054851"/>
    </source>
</evidence>
<keyword evidence="2" id="KW-1185">Reference proteome</keyword>
<evidence type="ECO:0000313" key="1">
    <source>
        <dbReference type="EMBL" id="SAK46778.1"/>
    </source>
</evidence>
<proteinExistence type="predicted"/>
<gene>
    <name evidence="1" type="ORF">AWB79_01167</name>
</gene>
<dbReference type="AlphaFoldDB" id="A0A157ZMP2"/>
<reference evidence="1" key="1">
    <citation type="submission" date="2016-01" db="EMBL/GenBank/DDBJ databases">
        <authorList>
            <person name="Peeters C."/>
        </authorList>
    </citation>
    <scope>NUCLEOTIDE SEQUENCE</scope>
    <source>
        <strain evidence="1">LMG 29322</strain>
    </source>
</reference>
<dbReference type="RefSeq" id="WP_061166401.1">
    <property type="nucleotide sequence ID" value="NZ_FCOA02000002.1"/>
</dbReference>
<sequence length="207" mass="21973">MDDPLIKRNLRAFANGGLPPARAERAGIRLCARPDESGGVEFHLPVRAGSVWRNALFGACVVIGIAGWCAASHVSADMLDAAAVMALMETSGGRGPNAAPLVSHDPHFIELTPVGFELVASRTRNAGKLTHIDEFDYRNADGDAVILLTARAPLASEEPHWSARRVGDLRLLAWTIGGKRYVLAGHAGTRGLMHAADALTIAARKAE</sequence>
<dbReference type="STRING" id="1777140.AWB79_01167"/>
<protein>
    <recommendedName>
        <fullName evidence="3">Transmembrane transcriptional regulator (Anti-sigma factor)</fullName>
    </recommendedName>
</protein>
<dbReference type="OrthoDB" id="8999091at2"/>
<dbReference type="Proteomes" id="UP000054851">
    <property type="component" value="Unassembled WGS sequence"/>
</dbReference>
<dbReference type="EMBL" id="FCOA02000002">
    <property type="protein sequence ID" value="SAK46778.1"/>
    <property type="molecule type" value="Genomic_DNA"/>
</dbReference>
<name>A0A157ZMP2_9BURK</name>